<dbReference type="Gene3D" id="3.40.50.300">
    <property type="entry name" value="P-loop containing nucleotide triphosphate hydrolases"/>
    <property type="match status" value="1"/>
</dbReference>
<protein>
    <submittedName>
        <fullName evidence="5">ABC transporter ATP-binding protein</fullName>
    </submittedName>
</protein>
<organism evidence="5 6">
    <name type="scientific">Hujiaoplasma nucleasis</name>
    <dbReference type="NCBI Taxonomy" id="2725268"/>
    <lineage>
        <taxon>Bacteria</taxon>
        <taxon>Bacillati</taxon>
        <taxon>Mycoplasmatota</taxon>
        <taxon>Mollicutes</taxon>
        <taxon>Candidatus Izemoplasmatales</taxon>
        <taxon>Hujiaoplasmataceae</taxon>
        <taxon>Hujiaoplasma</taxon>
    </lineage>
</organism>
<keyword evidence="2" id="KW-0547">Nucleotide-binding</keyword>
<dbReference type="PANTHER" id="PTHR42734">
    <property type="entry name" value="METAL TRANSPORT SYSTEM ATP-BINDING PROTEIN TM_0124-RELATED"/>
    <property type="match status" value="1"/>
</dbReference>
<dbReference type="InterPro" id="IPR050153">
    <property type="entry name" value="Metal_Ion_Import_ABC"/>
</dbReference>
<accession>A0A7L6N4F7</accession>
<dbReference type="Proteomes" id="UP000512167">
    <property type="component" value="Chromosome"/>
</dbReference>
<name>A0A7L6N4F7_9MOLU</name>
<sequence>MKPLKIVLNDVSVNYGNIHALKKLNLTINDGDYIGIIGPNGGGKSTMMKSILGLIKPNSGEISYCGTTLRKSHIKMGYVPQISDINPMFPITVEEVVLMGRMEKAVKAFFKYSEEDKRAVAEVLDIVGLKEQKDRQISELSGGEFQKMIIARALTMKPDILLLDEPTAMVDVMSQRQIFNLIKKLSEDITIVLITHHVQMISKNVKKLIYLDKNIIAEGDPNEVYQYAYIRPVHKQIKRSIHQRGVKNV</sequence>
<keyword evidence="3 5" id="KW-0067">ATP-binding</keyword>
<evidence type="ECO:0000256" key="2">
    <source>
        <dbReference type="ARBA" id="ARBA00022741"/>
    </source>
</evidence>
<feature type="domain" description="ABC transporter" evidence="4">
    <location>
        <begin position="6"/>
        <end position="237"/>
    </location>
</feature>
<dbReference type="SUPFAM" id="SSF52540">
    <property type="entry name" value="P-loop containing nucleoside triphosphate hydrolases"/>
    <property type="match status" value="1"/>
</dbReference>
<dbReference type="InterPro" id="IPR003439">
    <property type="entry name" value="ABC_transporter-like_ATP-bd"/>
</dbReference>
<evidence type="ECO:0000313" key="5">
    <source>
        <dbReference type="EMBL" id="QLY39885.1"/>
    </source>
</evidence>
<dbReference type="FunFam" id="3.40.50.300:FF:000134">
    <property type="entry name" value="Iron-enterobactin ABC transporter ATP-binding protein"/>
    <property type="match status" value="1"/>
</dbReference>
<dbReference type="GO" id="GO:0005524">
    <property type="term" value="F:ATP binding"/>
    <property type="evidence" value="ECO:0007669"/>
    <property type="project" value="UniProtKB-KW"/>
</dbReference>
<evidence type="ECO:0000256" key="1">
    <source>
        <dbReference type="ARBA" id="ARBA00022448"/>
    </source>
</evidence>
<reference evidence="5 6" key="1">
    <citation type="submission" date="2020-04" db="EMBL/GenBank/DDBJ databases">
        <authorList>
            <person name="Zheng R.K."/>
            <person name="Sun C.M."/>
        </authorList>
    </citation>
    <scope>NUCLEOTIDE SEQUENCE [LARGE SCALE GENOMIC DNA]</scope>
    <source>
        <strain evidence="6">zrk29</strain>
    </source>
</reference>
<dbReference type="InterPro" id="IPR003593">
    <property type="entry name" value="AAA+_ATPase"/>
</dbReference>
<evidence type="ECO:0000259" key="4">
    <source>
        <dbReference type="PROSITE" id="PS50893"/>
    </source>
</evidence>
<dbReference type="AlphaFoldDB" id="A0A7L6N4F7"/>
<keyword evidence="6" id="KW-1185">Reference proteome</keyword>
<gene>
    <name evidence="5" type="ORF">HF295_03020</name>
</gene>
<dbReference type="PROSITE" id="PS00211">
    <property type="entry name" value="ABC_TRANSPORTER_1"/>
    <property type="match status" value="1"/>
</dbReference>
<evidence type="ECO:0000313" key="6">
    <source>
        <dbReference type="Proteomes" id="UP000512167"/>
    </source>
</evidence>
<dbReference type="RefSeq" id="WP_312032376.1">
    <property type="nucleotide sequence ID" value="NZ_CP051151.1"/>
</dbReference>
<dbReference type="PROSITE" id="PS50893">
    <property type="entry name" value="ABC_TRANSPORTER_2"/>
    <property type="match status" value="1"/>
</dbReference>
<proteinExistence type="predicted"/>
<dbReference type="GO" id="GO:0016887">
    <property type="term" value="F:ATP hydrolysis activity"/>
    <property type="evidence" value="ECO:0007669"/>
    <property type="project" value="InterPro"/>
</dbReference>
<evidence type="ECO:0000256" key="3">
    <source>
        <dbReference type="ARBA" id="ARBA00022840"/>
    </source>
</evidence>
<dbReference type="InterPro" id="IPR017871">
    <property type="entry name" value="ABC_transporter-like_CS"/>
</dbReference>
<dbReference type="EMBL" id="CP051151">
    <property type="protein sequence ID" value="QLY39885.1"/>
    <property type="molecule type" value="Genomic_DNA"/>
</dbReference>
<dbReference type="KEGG" id="tbk:HF295_03020"/>
<keyword evidence="1" id="KW-0813">Transport</keyword>
<dbReference type="Pfam" id="PF00005">
    <property type="entry name" value="ABC_tran"/>
    <property type="match status" value="1"/>
</dbReference>
<dbReference type="CDD" id="cd03235">
    <property type="entry name" value="ABC_Metallic_Cations"/>
    <property type="match status" value="1"/>
</dbReference>
<dbReference type="SMART" id="SM00382">
    <property type="entry name" value="AAA"/>
    <property type="match status" value="1"/>
</dbReference>
<dbReference type="InterPro" id="IPR027417">
    <property type="entry name" value="P-loop_NTPase"/>
</dbReference>